<dbReference type="RefSeq" id="WP_338097574.1">
    <property type="nucleotide sequence ID" value="NZ_CP131061.1"/>
</dbReference>
<name>A0AA96V7J8_9EURY</name>
<reference evidence="1 2" key="1">
    <citation type="submission" date="2023-07" db="EMBL/GenBank/DDBJ databases">
        <title>Closed genome sequence of Methanosarcinaceae archaeon Am2.</title>
        <authorList>
            <person name="Poehlein A."/>
            <person name="Protasov E."/>
            <person name="Platt K."/>
            <person name="Reeh H."/>
            <person name="Daniel R."/>
            <person name="Brune A."/>
        </authorList>
    </citation>
    <scope>NUCLEOTIDE SEQUENCE [LARGE SCALE GENOMIC DNA]</scope>
    <source>
        <strain evidence="1 2">Am2</strain>
    </source>
</reference>
<dbReference type="Proteomes" id="UP001304970">
    <property type="component" value="Chromosome"/>
</dbReference>
<sequence>MTMTSANKKIILLSVTAVLLILIVAAIAVIYLNEMNKDVVAVEINFLPEDSVIDIYNPAELVGAVDYVFVGNVDELIGTNYRPVAVIDGMGWSETIEDPFTNYTVTVLDNIKGDLVLNQQVSVLKDGGLSRDGKTLTLYVNDSLPEPGSIYVFYIYAQPDGKLLASGSQSTQKIQTTDVSDLSQIQADPVYLKAVNGFENQIVQNRTYYVGPIGN</sequence>
<keyword evidence="2" id="KW-1185">Reference proteome</keyword>
<proteinExistence type="predicted"/>
<accession>A0AA96V7J8</accession>
<gene>
    <name evidence="1" type="ORF">MsAm2_14160</name>
</gene>
<protein>
    <submittedName>
        <fullName evidence="1">Uncharacterized protein</fullName>
    </submittedName>
</protein>
<evidence type="ECO:0000313" key="1">
    <source>
        <dbReference type="EMBL" id="WNY27613.1"/>
    </source>
</evidence>
<dbReference type="GeneID" id="89228842"/>
<dbReference type="EMBL" id="CP131061">
    <property type="protein sequence ID" value="WNY27613.1"/>
    <property type="molecule type" value="Genomic_DNA"/>
</dbReference>
<evidence type="ECO:0000313" key="2">
    <source>
        <dbReference type="Proteomes" id="UP001304970"/>
    </source>
</evidence>
<dbReference type="AlphaFoldDB" id="A0AA96V7J8"/>
<organism evidence="1 2">
    <name type="scientific">Methanolapillus ohkumae</name>
    <dbReference type="NCBI Taxonomy" id="3028298"/>
    <lineage>
        <taxon>Archaea</taxon>
        <taxon>Methanobacteriati</taxon>
        <taxon>Methanobacteriota</taxon>
        <taxon>Stenosarchaea group</taxon>
        <taxon>Methanomicrobia</taxon>
        <taxon>Methanosarcinales</taxon>
        <taxon>Methanosarcinaceae</taxon>
        <taxon>Methanolapillus</taxon>
    </lineage>
</organism>